<dbReference type="STRING" id="321763.SAMN04488692_10174"/>
<keyword evidence="2" id="KW-0472">Membrane</keyword>
<keyword evidence="2" id="KW-1133">Transmembrane helix</keyword>
<sequence length="256" mass="28701">MKMMKRIIDKILRPKVLLVLGLLVIVIIGGIYFWLRQSLPPEEEVYSYLEGDENIEVAATEAEIKFWPRERLENSRGIIFYPGPQVEAAAYAGLAWSLAEEGYPVILAEMPFQMAVLNWSRAGEIIEAHDEIESWVLAGHSLGGAMGVRFIDRSRPADVEALILLASYPRQSADISEKDLDVLSLYGSEDEVIDRERLQERKELLPPDARLEELEGANHAGFGQYGEQGGDGKAEISGSEQRRQTVELIIEFIQGD</sequence>
<evidence type="ECO:0000313" key="5">
    <source>
        <dbReference type="Proteomes" id="UP000199476"/>
    </source>
</evidence>
<proteinExistence type="predicted"/>
<dbReference type="Gene3D" id="3.40.50.1820">
    <property type="entry name" value="alpha/beta hydrolase"/>
    <property type="match status" value="1"/>
</dbReference>
<evidence type="ECO:0000259" key="3">
    <source>
        <dbReference type="Pfam" id="PF12695"/>
    </source>
</evidence>
<dbReference type="EMBL" id="FNGO01000001">
    <property type="protein sequence ID" value="SDL06762.1"/>
    <property type="molecule type" value="Genomic_DNA"/>
</dbReference>
<keyword evidence="5" id="KW-1185">Reference proteome</keyword>
<dbReference type="SUPFAM" id="SSF53474">
    <property type="entry name" value="alpha/beta-Hydrolases"/>
    <property type="match status" value="1"/>
</dbReference>
<name>A0A1G9H1P4_9FIRM</name>
<keyword evidence="2" id="KW-0812">Transmembrane</keyword>
<dbReference type="OrthoDB" id="9780932at2"/>
<protein>
    <submittedName>
        <fullName evidence="4">Alpha/beta hydrolase family protein</fullName>
    </submittedName>
</protein>
<dbReference type="Proteomes" id="UP000199476">
    <property type="component" value="Unassembled WGS sequence"/>
</dbReference>
<reference evidence="4 5" key="1">
    <citation type="submission" date="2016-10" db="EMBL/GenBank/DDBJ databases">
        <authorList>
            <person name="de Groot N.N."/>
        </authorList>
    </citation>
    <scope>NUCLEOTIDE SEQUENCE [LARGE SCALE GENOMIC DNA]</scope>
    <source>
        <strain evidence="4 5">SLAS-1</strain>
    </source>
</reference>
<gene>
    <name evidence="4" type="ORF">SAMN04488692_10174</name>
</gene>
<dbReference type="InterPro" id="IPR029058">
    <property type="entry name" value="AB_hydrolase_fold"/>
</dbReference>
<evidence type="ECO:0000256" key="1">
    <source>
        <dbReference type="SAM" id="MobiDB-lite"/>
    </source>
</evidence>
<feature type="transmembrane region" description="Helical" evidence="2">
    <location>
        <begin position="16"/>
        <end position="35"/>
    </location>
</feature>
<feature type="compositionally biased region" description="Basic and acidic residues" evidence="1">
    <location>
        <begin position="230"/>
        <end position="240"/>
    </location>
</feature>
<feature type="region of interest" description="Disordered" evidence="1">
    <location>
        <begin position="220"/>
        <end position="240"/>
    </location>
</feature>
<evidence type="ECO:0000313" key="4">
    <source>
        <dbReference type="EMBL" id="SDL06762.1"/>
    </source>
</evidence>
<keyword evidence="4" id="KW-0378">Hydrolase</keyword>
<dbReference type="InterPro" id="IPR029059">
    <property type="entry name" value="AB_hydrolase_5"/>
</dbReference>
<accession>A0A1G9H1P4</accession>
<feature type="domain" description="Alpha/beta hydrolase fold-5" evidence="3">
    <location>
        <begin position="77"/>
        <end position="242"/>
    </location>
</feature>
<organism evidence="4 5">
    <name type="scientific">Halarsenatibacter silvermanii</name>
    <dbReference type="NCBI Taxonomy" id="321763"/>
    <lineage>
        <taxon>Bacteria</taxon>
        <taxon>Bacillati</taxon>
        <taxon>Bacillota</taxon>
        <taxon>Clostridia</taxon>
        <taxon>Halanaerobiales</taxon>
        <taxon>Halarsenatibacteraceae</taxon>
        <taxon>Halarsenatibacter</taxon>
    </lineage>
</organism>
<evidence type="ECO:0000256" key="2">
    <source>
        <dbReference type="SAM" id="Phobius"/>
    </source>
</evidence>
<dbReference type="AlphaFoldDB" id="A0A1G9H1P4"/>
<dbReference type="RefSeq" id="WP_159429738.1">
    <property type="nucleotide sequence ID" value="NZ_FNGO01000001.1"/>
</dbReference>
<dbReference type="GO" id="GO:0016787">
    <property type="term" value="F:hydrolase activity"/>
    <property type="evidence" value="ECO:0007669"/>
    <property type="project" value="UniProtKB-KW"/>
</dbReference>
<dbReference type="Pfam" id="PF12695">
    <property type="entry name" value="Abhydrolase_5"/>
    <property type="match status" value="1"/>
</dbReference>